<dbReference type="RefSeq" id="WP_343826403.1">
    <property type="nucleotide sequence ID" value="NZ_BAAACI010000006.1"/>
</dbReference>
<organism evidence="8 9">
    <name type="scientific">Clostridium subterminale</name>
    <dbReference type="NCBI Taxonomy" id="1550"/>
    <lineage>
        <taxon>Bacteria</taxon>
        <taxon>Bacillati</taxon>
        <taxon>Bacillota</taxon>
        <taxon>Clostridia</taxon>
        <taxon>Eubacteriales</taxon>
        <taxon>Clostridiaceae</taxon>
        <taxon>Clostridium</taxon>
    </lineage>
</organism>
<dbReference type="Pfam" id="PF13353">
    <property type="entry name" value="Fer4_12"/>
    <property type="match status" value="1"/>
</dbReference>
<comment type="function">
    <text evidence="7">Activation of anaerobic ribonucleoside-triphosphate reductase under anaerobic conditions by generation of an organic free radical, using S-adenosylmethionine and reduced flavodoxin as cosubstrates to produce 5'-deoxy-adenosine.</text>
</comment>
<evidence type="ECO:0000256" key="5">
    <source>
        <dbReference type="ARBA" id="ARBA00023004"/>
    </source>
</evidence>
<dbReference type="SFLD" id="SFLDG01063">
    <property type="entry name" value="activating_enzymes__group_1"/>
    <property type="match status" value="1"/>
</dbReference>
<evidence type="ECO:0000313" key="8">
    <source>
        <dbReference type="EMBL" id="GAA0773576.1"/>
    </source>
</evidence>
<dbReference type="EMBL" id="BAAACI010000006">
    <property type="protein sequence ID" value="GAA0773576.1"/>
    <property type="molecule type" value="Genomic_DNA"/>
</dbReference>
<evidence type="ECO:0000256" key="7">
    <source>
        <dbReference type="PIRNR" id="PIRNR000368"/>
    </source>
</evidence>
<gene>
    <name evidence="8" type="primary">nrdG</name>
    <name evidence="8" type="ORF">GCM10008908_22000</name>
</gene>
<dbReference type="Gene3D" id="3.20.20.70">
    <property type="entry name" value="Aldolase class I"/>
    <property type="match status" value="1"/>
</dbReference>
<dbReference type="SFLD" id="SFLDS00029">
    <property type="entry name" value="Radical_SAM"/>
    <property type="match status" value="1"/>
</dbReference>
<dbReference type="InterPro" id="IPR058240">
    <property type="entry name" value="rSAM_sf"/>
</dbReference>
<evidence type="ECO:0000256" key="3">
    <source>
        <dbReference type="ARBA" id="ARBA00022691"/>
    </source>
</evidence>
<proteinExistence type="inferred from homology"/>
<dbReference type="SUPFAM" id="SSF102114">
    <property type="entry name" value="Radical SAM enzymes"/>
    <property type="match status" value="1"/>
</dbReference>
<dbReference type="PANTHER" id="PTHR30352:SF2">
    <property type="entry name" value="ANAEROBIC RIBONUCLEOSIDE-TRIPHOSPHATE REDUCTASE-ACTIVATING PROTEIN"/>
    <property type="match status" value="1"/>
</dbReference>
<dbReference type="InterPro" id="IPR013785">
    <property type="entry name" value="Aldolase_TIM"/>
</dbReference>
<comment type="similarity">
    <text evidence="7">Belongs to the organic radical-activating enzymes family.</text>
</comment>
<dbReference type="InterPro" id="IPR007197">
    <property type="entry name" value="rSAM"/>
</dbReference>
<keyword evidence="9" id="KW-1185">Reference proteome</keyword>
<sequence>MIDTIRLIGYNPCSLNEGIGLREVCYIAECTHKCHGCHNEKYWYEKGDLYKIDEVVDKLTKNPITDITISGGDGLTVQYKNTLELLKRIKEKSNKNIWLYTGYTWEQLFQLNKSEVLNYVDVMVDGRFEIDERDVTLKFRGSKSQRIIDVKESLKENKVKEFKVNIMH</sequence>
<comment type="cofactor">
    <cofactor evidence="1">
        <name>[4Fe-4S] cluster</name>
        <dbReference type="ChEBI" id="CHEBI:49883"/>
    </cofactor>
</comment>
<dbReference type="SFLD" id="SFLDG01066">
    <property type="entry name" value="organic_radical-activating_enz"/>
    <property type="match status" value="1"/>
</dbReference>
<reference evidence="9" key="1">
    <citation type="journal article" date="2019" name="Int. J. Syst. Evol. Microbiol.">
        <title>The Global Catalogue of Microorganisms (GCM) 10K type strain sequencing project: providing services to taxonomists for standard genome sequencing and annotation.</title>
        <authorList>
            <consortium name="The Broad Institute Genomics Platform"/>
            <consortium name="The Broad Institute Genome Sequencing Center for Infectious Disease"/>
            <person name="Wu L."/>
            <person name="Ma J."/>
        </authorList>
    </citation>
    <scope>NUCLEOTIDE SEQUENCE [LARGE SCALE GENOMIC DNA]</scope>
    <source>
        <strain evidence="9">JCM 1417</strain>
    </source>
</reference>
<keyword evidence="5" id="KW-0408">Iron</keyword>
<keyword evidence="3" id="KW-0949">S-adenosyl-L-methionine</keyword>
<keyword evidence="2" id="KW-0004">4Fe-4S</keyword>
<evidence type="ECO:0000256" key="4">
    <source>
        <dbReference type="ARBA" id="ARBA00022723"/>
    </source>
</evidence>
<comment type="caution">
    <text evidence="8">The sequence shown here is derived from an EMBL/GenBank/DDBJ whole genome shotgun (WGS) entry which is preliminary data.</text>
</comment>
<evidence type="ECO:0000256" key="6">
    <source>
        <dbReference type="ARBA" id="ARBA00023014"/>
    </source>
</evidence>
<dbReference type="InterPro" id="IPR034457">
    <property type="entry name" value="Organic_radical-activating"/>
</dbReference>
<keyword evidence="4" id="KW-0479">Metal-binding</keyword>
<dbReference type="PANTHER" id="PTHR30352">
    <property type="entry name" value="PYRUVATE FORMATE-LYASE-ACTIVATING ENZYME"/>
    <property type="match status" value="1"/>
</dbReference>
<keyword evidence="7" id="KW-0560">Oxidoreductase</keyword>
<accession>A0ABP3VZF6</accession>
<dbReference type="InterPro" id="IPR012837">
    <property type="entry name" value="NrdG"/>
</dbReference>
<dbReference type="EC" id="1.97.1.-" evidence="7"/>
<protein>
    <recommendedName>
        <fullName evidence="7">Anaerobic ribonucleoside-triphosphate reductase-activating protein</fullName>
        <ecNumber evidence="7">1.97.1.-</ecNumber>
    </recommendedName>
</protein>
<evidence type="ECO:0000313" key="9">
    <source>
        <dbReference type="Proteomes" id="UP001501047"/>
    </source>
</evidence>
<evidence type="ECO:0000256" key="2">
    <source>
        <dbReference type="ARBA" id="ARBA00022485"/>
    </source>
</evidence>
<dbReference type="SFLD" id="SFLDF00299">
    <property type="entry name" value="anaerobic_ribonucleoside-triph"/>
    <property type="match status" value="1"/>
</dbReference>
<name>A0ABP3VZF6_CLOSU</name>
<evidence type="ECO:0000256" key="1">
    <source>
        <dbReference type="ARBA" id="ARBA00001966"/>
    </source>
</evidence>
<dbReference type="Proteomes" id="UP001501047">
    <property type="component" value="Unassembled WGS sequence"/>
</dbReference>
<dbReference type="PIRSF" id="PIRSF000368">
    <property type="entry name" value="NrdG"/>
    <property type="match status" value="1"/>
</dbReference>
<keyword evidence="6" id="KW-0411">Iron-sulfur</keyword>
<dbReference type="NCBIfam" id="TIGR02491">
    <property type="entry name" value="NrdG"/>
    <property type="match status" value="1"/>
</dbReference>